<dbReference type="InterPro" id="IPR000719">
    <property type="entry name" value="Prot_kinase_dom"/>
</dbReference>
<dbReference type="SUPFAM" id="SSF48452">
    <property type="entry name" value="TPR-like"/>
    <property type="match status" value="1"/>
</dbReference>
<dbReference type="InterPro" id="IPR001789">
    <property type="entry name" value="Sig_transdc_resp-reg_receiver"/>
</dbReference>
<dbReference type="EMBL" id="MCBQ01002906">
    <property type="protein sequence ID" value="RKF82004.1"/>
    <property type="molecule type" value="Genomic_DNA"/>
</dbReference>
<evidence type="ECO:0000256" key="10">
    <source>
        <dbReference type="ARBA" id="ARBA00022840"/>
    </source>
</evidence>
<dbReference type="Pfam" id="PF00512">
    <property type="entry name" value="HisKA"/>
    <property type="match status" value="1"/>
</dbReference>
<evidence type="ECO:0000256" key="13">
    <source>
        <dbReference type="PROSITE-ProRule" id="PRU00169"/>
    </source>
</evidence>
<evidence type="ECO:0000313" key="17">
    <source>
        <dbReference type="EMBL" id="RKF82004.1"/>
    </source>
</evidence>
<evidence type="ECO:0000256" key="5">
    <source>
        <dbReference type="ARBA" id="ARBA00022553"/>
    </source>
</evidence>
<dbReference type="SUPFAM" id="SSF55781">
    <property type="entry name" value="GAF domain-like"/>
    <property type="match status" value="1"/>
</dbReference>
<dbReference type="InterPro" id="IPR011009">
    <property type="entry name" value="Kinase-like_dom_sf"/>
</dbReference>
<comment type="caution">
    <text evidence="17">The sequence shown here is derived from an EMBL/GenBank/DDBJ whole genome shotgun (WGS) entry which is preliminary data.</text>
</comment>
<dbReference type="InterPro" id="IPR011990">
    <property type="entry name" value="TPR-like_helical_dom_sf"/>
</dbReference>
<name>A0A420J5E3_9PEZI</name>
<keyword evidence="11" id="KW-1133">Transmembrane helix</keyword>
<dbReference type="GO" id="GO:0005886">
    <property type="term" value="C:plasma membrane"/>
    <property type="evidence" value="ECO:0007669"/>
    <property type="project" value="UniProtKB-SubCell"/>
</dbReference>
<keyword evidence="12" id="KW-0472">Membrane</keyword>
<keyword evidence="7" id="KW-0812">Transmembrane</keyword>
<dbReference type="InterPro" id="IPR004358">
    <property type="entry name" value="Sig_transdc_His_kin-like_C"/>
</dbReference>
<evidence type="ECO:0000256" key="3">
    <source>
        <dbReference type="ARBA" id="ARBA00012438"/>
    </source>
</evidence>
<dbReference type="PROSITE" id="PS50109">
    <property type="entry name" value="HIS_KIN"/>
    <property type="match status" value="1"/>
</dbReference>
<accession>A0A420J5E3</accession>
<dbReference type="SUPFAM" id="SSF52172">
    <property type="entry name" value="CheY-like"/>
    <property type="match status" value="1"/>
</dbReference>
<dbReference type="Gene3D" id="3.30.450.40">
    <property type="match status" value="1"/>
</dbReference>
<feature type="domain" description="Histidine kinase" evidence="15">
    <location>
        <begin position="1920"/>
        <end position="2145"/>
    </location>
</feature>
<dbReference type="InterPro" id="IPR005467">
    <property type="entry name" value="His_kinase_dom"/>
</dbReference>
<dbReference type="Gene3D" id="3.40.50.2300">
    <property type="match status" value="1"/>
</dbReference>
<keyword evidence="8" id="KW-0547">Nucleotide-binding</keyword>
<dbReference type="CDD" id="cd17546">
    <property type="entry name" value="REC_hyHK_CKI1_RcsC-like"/>
    <property type="match status" value="1"/>
</dbReference>
<dbReference type="InterPro" id="IPR029016">
    <property type="entry name" value="GAF-like_dom_sf"/>
</dbReference>
<dbReference type="Proteomes" id="UP000283383">
    <property type="component" value="Unassembled WGS sequence"/>
</dbReference>
<dbReference type="PRINTS" id="PR00344">
    <property type="entry name" value="BCTRLSENSOR"/>
</dbReference>
<dbReference type="InterPro" id="IPR027417">
    <property type="entry name" value="P-loop_NTPase"/>
</dbReference>
<dbReference type="STRING" id="62708.A0A420J5E3"/>
<dbReference type="GO" id="GO:0000155">
    <property type="term" value="F:phosphorelay sensor kinase activity"/>
    <property type="evidence" value="ECO:0007669"/>
    <property type="project" value="InterPro"/>
</dbReference>
<protein>
    <recommendedName>
        <fullName evidence="3">histidine kinase</fullName>
        <ecNumber evidence="3">2.7.13.3</ecNumber>
    </recommendedName>
</protein>
<dbReference type="SUPFAM" id="SSF52540">
    <property type="entry name" value="P-loop containing nucleoside triphosphate hydrolases"/>
    <property type="match status" value="1"/>
</dbReference>
<dbReference type="FunFam" id="3.30.450.40:FF:000044">
    <property type="entry name" value="Putative sensor histidine kinase/response regulator"/>
    <property type="match status" value="1"/>
</dbReference>
<dbReference type="CDD" id="cd00082">
    <property type="entry name" value="HisKA"/>
    <property type="match status" value="1"/>
</dbReference>
<dbReference type="FunFam" id="3.40.50.2300:FF:000285">
    <property type="entry name" value="Putative sensor histidine kinase/response regulator"/>
    <property type="match status" value="1"/>
</dbReference>
<dbReference type="Gene3D" id="1.10.510.10">
    <property type="entry name" value="Transferase(Phosphotransferase) domain 1"/>
    <property type="match status" value="1"/>
</dbReference>
<dbReference type="Pfam" id="PF02518">
    <property type="entry name" value="HATPase_c"/>
    <property type="match status" value="1"/>
</dbReference>
<feature type="domain" description="Protein kinase" evidence="14">
    <location>
        <begin position="61"/>
        <end position="345"/>
    </location>
</feature>
<dbReference type="GO" id="GO:0009927">
    <property type="term" value="F:histidine phosphotransfer kinase activity"/>
    <property type="evidence" value="ECO:0007669"/>
    <property type="project" value="TreeGrafter"/>
</dbReference>
<dbReference type="PANTHER" id="PTHR43047:SF46">
    <property type="entry name" value="HISTIDINE KINASE_RESPONSE REGULATOR, PUTATIVE (AFU_ORTHOLOGUE AFUA_3G12550)-RELATED"/>
    <property type="match status" value="1"/>
</dbReference>
<dbReference type="SUPFAM" id="SSF47384">
    <property type="entry name" value="Homodimeric domain of signal transducing histidine kinase"/>
    <property type="match status" value="1"/>
</dbReference>
<evidence type="ECO:0000259" key="14">
    <source>
        <dbReference type="PROSITE" id="PS50011"/>
    </source>
</evidence>
<reference evidence="17 18" key="1">
    <citation type="journal article" date="2018" name="BMC Genomics">
        <title>Comparative genome analyses reveal sequence features reflecting distinct modes of host-adaptation between dicot and monocot powdery mildew.</title>
        <authorList>
            <person name="Wu Y."/>
            <person name="Ma X."/>
            <person name="Pan Z."/>
            <person name="Kale S.D."/>
            <person name="Song Y."/>
            <person name="King H."/>
            <person name="Zhang Q."/>
            <person name="Presley C."/>
            <person name="Deng X."/>
            <person name="Wei C.I."/>
            <person name="Xiao S."/>
        </authorList>
    </citation>
    <scope>NUCLEOTIDE SEQUENCE [LARGE SCALE GENOMIC DNA]</scope>
    <source>
        <strain evidence="17">UMSG3</strain>
    </source>
</reference>
<dbReference type="Pfam" id="PF00072">
    <property type="entry name" value="Response_reg"/>
    <property type="match status" value="1"/>
</dbReference>
<dbReference type="EC" id="2.7.13.3" evidence="3"/>
<dbReference type="CDD" id="cd16922">
    <property type="entry name" value="HATPase_EvgS-ArcB-TorS-like"/>
    <property type="match status" value="1"/>
</dbReference>
<dbReference type="FunFam" id="3.30.565.10:FF:000010">
    <property type="entry name" value="Sensor histidine kinase RcsC"/>
    <property type="match status" value="1"/>
</dbReference>
<evidence type="ECO:0000256" key="2">
    <source>
        <dbReference type="ARBA" id="ARBA00004651"/>
    </source>
</evidence>
<keyword evidence="10" id="KW-0067">ATP-binding</keyword>
<dbReference type="InterPro" id="IPR003018">
    <property type="entry name" value="GAF"/>
</dbReference>
<evidence type="ECO:0000259" key="15">
    <source>
        <dbReference type="PROSITE" id="PS50109"/>
    </source>
</evidence>
<dbReference type="Gene3D" id="3.30.565.10">
    <property type="entry name" value="Histidine kinase-like ATPase, C-terminal domain"/>
    <property type="match status" value="1"/>
</dbReference>
<dbReference type="InterPro" id="IPR003594">
    <property type="entry name" value="HATPase_dom"/>
</dbReference>
<dbReference type="Pfam" id="PF13191">
    <property type="entry name" value="AAA_16"/>
    <property type="match status" value="1"/>
</dbReference>
<dbReference type="Pfam" id="PF13185">
    <property type="entry name" value="GAF_2"/>
    <property type="match status" value="1"/>
</dbReference>
<proteinExistence type="predicted"/>
<keyword evidence="6" id="KW-0808">Transferase</keyword>
<dbReference type="InterPro" id="IPR041664">
    <property type="entry name" value="AAA_16"/>
</dbReference>
<dbReference type="InterPro" id="IPR036097">
    <property type="entry name" value="HisK_dim/P_sf"/>
</dbReference>
<sequence>MAEELLDNAPAGLYERLREIEGYRWDESKPAYHSSYNNWQVSGTRDLSFARNQEGTSTIQAKNHDGLNEKSTQEVIARVSNHVLREERAYHICMKLLKNVDPDANYVIRPIEFLQLPSLPGDVGPLVVSIFEHPGPNRLTKLIDHGPAFYRGRQVGDKNEAFRDESPLESMQLHVFMDFAIGASECLEILHYSQRITHGEIRGDAFHMNSHTGKVKILNLGSGLRTFEHGLTSNGWSMLNKEVGAKTKLCFMAPEQTGRMPTEPDSRTDIYSLGILFWTILTQQPAFHGETPMDIIQGVLGRRLPMVSNIRLDIPDSIGRIIQKMTSKIIGDRYHSVTGLKYDLIEVRRLLGIGDSVALKSWTIATRDVSSFFTLPKLMIGRTQEHEAIVKVIDTVSKLYLPGHVYDSYNLSAGISLNEGGYEYSETSPCMQDHLSSDGDAASSIDSRSSPFTSSFIAGDARYSKSSSAQLRQAPSSFPHSSFENIDSSGRSIPTFKLWEKSSALSMDCSRNAADSLNSDQQSKISSDGVGSLCNHLNSQRRRHKGRCEFISIAGTAGLGKTCLVQSVQIEARRRGYFASSKFDQAKRTAFGPVLKLFSSLFKQVFSESDTDTSFHQMLKKHVQPAWPILHKLLDLPIFLLGPVDHSAFNQTSHPGSINQQNYNKSLRADLRKRDSSPNGSKGSLYNMAFAAQNPQEFLRSGSSKKSLRILNTCLDLLRLFIQHKFICFCLDDIQFADDESLEFILQILASRMRMVIIITYRPDESLSEKAKAILESSVTKEYASNGGLGITKVNLTPIGEENIRKYVAATLRCSDSDVASLAALINTKTGGNPFNMREMLNSCYRKQCIYYDYKQNRWCFDIDKIFKEYNSSLFQDKLNSEFAMSRLNELPPVSREILTWASFVGNSFSFDLVRRLLSGEFDFDDKCYSSKNLGSRSIYSQQDAVEGLQSAIQAGIIVATQDDERFCFAHDRYMQAATSLELHSAPKMHFIIAQTFLKYYYSEDSDHETIAIHIGKSIDIIKTRVIHKHIYRKVLFDCAHSAAENGAFNTAMRFYNFCFDLLQENHWEDGGLDVNYAETLRLHTRAAECHIYNGNHSEARKILGTVISQARTEVEKAPAWVLKSRIYAQEGDSVSAFRALKSCLVGLGIDVDDESSFEKCDADFEKLIVRIQSMDTESLTNRSVSNDSDLFAVGAVLVETISAAYWTDQLRFYQMALVMVNTHLTCGSFPQVGMAYINLSMIAITRFNMIKFACQMADISYTLVCKWQDPYTIGRRGTSYSLFVGHIQSDLQDSLDQLDEALHYSIQAGDRISTILNFGLAGHMKFFLSVNLAELEAFMCDGCEEVPKWSNDTRGGTIAIVVRQVCRALQGKTSIMQPLDILSDEDHNSQKYKSWLIENLENSDRQILYYEGMELAPLFLYGHYDRAVEIGASCVKLVDCLWSARHTRFIMLIYGLSLASLIWEKISDPLRKVVGGIDSRRSVAERLKNDVNLSNELRDAIKQIKSLRKKIDYWQAVIDVNYFSWSKLLAAQIAEMEGEHKLAMKEYEECIDHASAHEFTFEEALGNYLLAGFFLRSSSRRAAKGAMREAIYLFRALGAFGVAKYIEGEHSLLLQGPTKNERTLDVAVQTNSATVVSEHVQFESLKNNSDHTISHVPAPAQETSKGLKTLWQGGSARDFAESGLLALDMLDLASILESSQVISSVLQVDELLKTMCKIILQNCGALATIAVIVVDEDPHEWSIAASGDLEKGVEAHIPGIPLTETAIVAEGVILYCARFRETVFVPDLIRDERFSNVTEAWAARNLHGRSVIAIPICHGTKPLMGVLYVEGEPNAFTNRNLVLLQLLVNQIGISYSNALIWKEVEKVSASNKAMVGLQKAALVKALEAEEKANIAKAEALHSLKVAEEAMKAKSIFLANVSHELRTPLNGVIGNSELLRDSCLTKDQVEMAELIRMSADLLLTLINDILDFSKMEAGKMELDIVAFKADEMMREIFRSVSYSSKGKKENVDILDDIKIPGQLIFGDPVRLHQVLGNLVSNSIKFTETGSIVVAARTDLETKDNLRLRFWVKDTGIGISPQKLVKLFKPFSQADASTARKYGGSGLGLSICKSLVESMMGGKIELTSVEGQGTTCCFTINFPKANSKFSPGDSLNSEGKINRTVDQHPEVSTTPYDKISHIPREEIRICIAEDNPVNKKVAVQFIQKLGFRSVDAYENGLEAVKGLRLKAEEGKPYHIALMDVQMPVLDGHEATKLLRQDPNDEVRRILIIAMTASAIQGDREKCLESGMNDYLAKPVKLVVLKNKLDYYLKEPQPSKALSLRK</sequence>
<comment type="subcellular location">
    <subcellularLocation>
        <location evidence="2">Cell membrane</location>
        <topology evidence="2">Multi-pass membrane protein</topology>
    </subcellularLocation>
</comment>
<dbReference type="SMART" id="SM00388">
    <property type="entry name" value="HisKA"/>
    <property type="match status" value="1"/>
</dbReference>
<evidence type="ECO:0000256" key="12">
    <source>
        <dbReference type="ARBA" id="ARBA00023136"/>
    </source>
</evidence>
<evidence type="ECO:0000256" key="11">
    <source>
        <dbReference type="ARBA" id="ARBA00022989"/>
    </source>
</evidence>
<evidence type="ECO:0000256" key="4">
    <source>
        <dbReference type="ARBA" id="ARBA00022475"/>
    </source>
</evidence>
<evidence type="ECO:0000256" key="6">
    <source>
        <dbReference type="ARBA" id="ARBA00022679"/>
    </source>
</evidence>
<organism evidence="17 18">
    <name type="scientific">Golovinomyces cichoracearum</name>
    <dbReference type="NCBI Taxonomy" id="62708"/>
    <lineage>
        <taxon>Eukaryota</taxon>
        <taxon>Fungi</taxon>
        <taxon>Dikarya</taxon>
        <taxon>Ascomycota</taxon>
        <taxon>Pezizomycotina</taxon>
        <taxon>Leotiomycetes</taxon>
        <taxon>Erysiphales</taxon>
        <taxon>Erysiphaceae</taxon>
        <taxon>Golovinomyces</taxon>
    </lineage>
</organism>
<dbReference type="SUPFAM" id="SSF55874">
    <property type="entry name" value="ATPase domain of HSP90 chaperone/DNA topoisomerase II/histidine kinase"/>
    <property type="match status" value="1"/>
</dbReference>
<keyword evidence="5 13" id="KW-0597">Phosphoprotein</keyword>
<gene>
    <name evidence="17" type="ORF">GcM3_029003</name>
</gene>
<dbReference type="SMART" id="SM00448">
    <property type="entry name" value="REC"/>
    <property type="match status" value="1"/>
</dbReference>
<dbReference type="GO" id="GO:0005524">
    <property type="term" value="F:ATP binding"/>
    <property type="evidence" value="ECO:0007669"/>
    <property type="project" value="UniProtKB-KW"/>
</dbReference>
<dbReference type="InterPro" id="IPR011006">
    <property type="entry name" value="CheY-like_superfamily"/>
</dbReference>
<evidence type="ECO:0000256" key="1">
    <source>
        <dbReference type="ARBA" id="ARBA00000085"/>
    </source>
</evidence>
<evidence type="ECO:0000256" key="8">
    <source>
        <dbReference type="ARBA" id="ARBA00022741"/>
    </source>
</evidence>
<keyword evidence="18" id="KW-1185">Reference proteome</keyword>
<feature type="domain" description="Response regulatory" evidence="16">
    <location>
        <begin position="2187"/>
        <end position="2311"/>
    </location>
</feature>
<evidence type="ECO:0000259" key="16">
    <source>
        <dbReference type="PROSITE" id="PS50110"/>
    </source>
</evidence>
<dbReference type="PROSITE" id="PS50011">
    <property type="entry name" value="PROTEIN_KINASE_DOM"/>
    <property type="match status" value="1"/>
</dbReference>
<evidence type="ECO:0000313" key="18">
    <source>
        <dbReference type="Proteomes" id="UP000283383"/>
    </source>
</evidence>
<dbReference type="InterPro" id="IPR036890">
    <property type="entry name" value="HATPase_C_sf"/>
</dbReference>
<feature type="modified residue" description="4-aspartylphosphate" evidence="13">
    <location>
        <position position="2242"/>
    </location>
</feature>
<dbReference type="FunFam" id="1.10.510.10:FF:000579">
    <property type="entry name" value="Sensor histidine kinase/response regulator, putative"/>
    <property type="match status" value="1"/>
</dbReference>
<dbReference type="Gene3D" id="1.10.287.130">
    <property type="match status" value="1"/>
</dbReference>
<dbReference type="FunFam" id="1.10.287.130:FF:000003">
    <property type="entry name" value="Histidine kinase"/>
    <property type="match status" value="1"/>
</dbReference>
<keyword evidence="4" id="KW-1003">Cell membrane</keyword>
<comment type="catalytic activity">
    <reaction evidence="1">
        <text>ATP + protein L-histidine = ADP + protein N-phospho-L-histidine.</text>
        <dbReference type="EC" id="2.7.13.3"/>
    </reaction>
</comment>
<dbReference type="InterPro" id="IPR003661">
    <property type="entry name" value="HisK_dim/P_dom"/>
</dbReference>
<evidence type="ECO:0000256" key="7">
    <source>
        <dbReference type="ARBA" id="ARBA00022692"/>
    </source>
</evidence>
<dbReference type="SUPFAM" id="SSF56112">
    <property type="entry name" value="Protein kinase-like (PK-like)"/>
    <property type="match status" value="1"/>
</dbReference>
<dbReference type="SMART" id="SM00387">
    <property type="entry name" value="HATPase_c"/>
    <property type="match status" value="1"/>
</dbReference>
<dbReference type="SMART" id="SM00065">
    <property type="entry name" value="GAF"/>
    <property type="match status" value="1"/>
</dbReference>
<keyword evidence="9 17" id="KW-0418">Kinase</keyword>
<dbReference type="PANTHER" id="PTHR43047">
    <property type="entry name" value="TWO-COMPONENT HISTIDINE PROTEIN KINASE"/>
    <property type="match status" value="1"/>
</dbReference>
<dbReference type="PROSITE" id="PS50110">
    <property type="entry name" value="RESPONSE_REGULATORY"/>
    <property type="match status" value="1"/>
</dbReference>
<evidence type="ECO:0000256" key="9">
    <source>
        <dbReference type="ARBA" id="ARBA00022777"/>
    </source>
</evidence>